<gene>
    <name evidence="8" type="ORF">HPP92_024793</name>
    <name evidence="7" type="ORF">HPP92_025152</name>
</gene>
<feature type="region of interest" description="Disordered" evidence="5">
    <location>
        <begin position="328"/>
        <end position="355"/>
    </location>
</feature>
<dbReference type="AlphaFoldDB" id="A0A835U8E8"/>
<name>A0A835U8E8_VANPL</name>
<keyword evidence="9" id="KW-1185">Reference proteome</keyword>
<reference evidence="9 10" key="1">
    <citation type="journal article" date="2020" name="Nat. Food">
        <title>A phased Vanilla planifolia genome enables genetic improvement of flavour and production.</title>
        <authorList>
            <person name="Hasing T."/>
            <person name="Tang H."/>
            <person name="Brym M."/>
            <person name="Khazi F."/>
            <person name="Huang T."/>
            <person name="Chambers A.H."/>
        </authorList>
    </citation>
    <scope>NUCLEOTIDE SEQUENCE [LARGE SCALE GENOMIC DNA]</scope>
    <source>
        <tissue evidence="8">Leaf</tissue>
    </source>
</reference>
<dbReference type="SUPFAM" id="SSF52540">
    <property type="entry name" value="P-loop containing nucleoside triphosphate hydrolases"/>
    <property type="match status" value="1"/>
</dbReference>
<evidence type="ECO:0000313" key="9">
    <source>
        <dbReference type="Proteomes" id="UP000636800"/>
    </source>
</evidence>
<dbReference type="InterPro" id="IPR001752">
    <property type="entry name" value="Kinesin_motor_dom"/>
</dbReference>
<evidence type="ECO:0000313" key="8">
    <source>
        <dbReference type="EMBL" id="KAG0453489.1"/>
    </source>
</evidence>
<accession>A0A835U8E8</accession>
<dbReference type="InterPro" id="IPR027417">
    <property type="entry name" value="P-loop_NTPase"/>
</dbReference>
<dbReference type="OrthoDB" id="3176171at2759"/>
<dbReference type="SMART" id="SM00129">
    <property type="entry name" value="KISc"/>
    <property type="match status" value="1"/>
</dbReference>
<protein>
    <recommendedName>
        <fullName evidence="6">Kinesin motor domain-containing protein</fullName>
    </recommendedName>
</protein>
<feature type="compositionally biased region" description="Basic and acidic residues" evidence="5">
    <location>
        <begin position="385"/>
        <end position="395"/>
    </location>
</feature>
<keyword evidence="2" id="KW-0505">Motor protein</keyword>
<dbReference type="InterPro" id="IPR036961">
    <property type="entry name" value="Kinesin_motor_dom_sf"/>
</dbReference>
<dbReference type="GO" id="GO:0005874">
    <property type="term" value="C:microtubule"/>
    <property type="evidence" value="ECO:0007669"/>
    <property type="project" value="UniProtKB-KW"/>
</dbReference>
<dbReference type="PANTHER" id="PTHR47972:SF4">
    <property type="entry name" value="KINESIN-LIKE PROTEIN KIN-14L"/>
    <property type="match status" value="1"/>
</dbReference>
<feature type="region of interest" description="Disordered" evidence="5">
    <location>
        <begin position="381"/>
        <end position="479"/>
    </location>
</feature>
<keyword evidence="1" id="KW-0493">Microtubule</keyword>
<feature type="region of interest" description="Disordered" evidence="5">
    <location>
        <begin position="203"/>
        <end position="227"/>
    </location>
</feature>
<feature type="coiled-coil region" evidence="4">
    <location>
        <begin position="155"/>
        <end position="196"/>
    </location>
</feature>
<feature type="domain" description="Kinesin motor" evidence="6">
    <location>
        <begin position="1"/>
        <end position="155"/>
    </location>
</feature>
<dbReference type="PROSITE" id="PS50067">
    <property type="entry name" value="KINESIN_MOTOR_2"/>
    <property type="match status" value="1"/>
</dbReference>
<comment type="caution">
    <text evidence="3">Lacks conserved residue(s) required for the propagation of feature annotation.</text>
</comment>
<dbReference type="GO" id="GO:0005524">
    <property type="term" value="F:ATP binding"/>
    <property type="evidence" value="ECO:0007669"/>
    <property type="project" value="InterPro"/>
</dbReference>
<evidence type="ECO:0000256" key="4">
    <source>
        <dbReference type="SAM" id="Coils"/>
    </source>
</evidence>
<evidence type="ECO:0000256" key="2">
    <source>
        <dbReference type="ARBA" id="ARBA00023175"/>
    </source>
</evidence>
<dbReference type="GO" id="GO:0008017">
    <property type="term" value="F:microtubule binding"/>
    <property type="evidence" value="ECO:0007669"/>
    <property type="project" value="InterPro"/>
</dbReference>
<keyword evidence="4" id="KW-0175">Coiled coil</keyword>
<proteinExistence type="inferred from homology"/>
<evidence type="ECO:0000259" key="6">
    <source>
        <dbReference type="PROSITE" id="PS50067"/>
    </source>
</evidence>
<dbReference type="EMBL" id="JADCNM010000014">
    <property type="protein sequence ID" value="KAG0453489.1"/>
    <property type="molecule type" value="Genomic_DNA"/>
</dbReference>
<dbReference type="Proteomes" id="UP000636800">
    <property type="component" value="Unassembled WGS sequence"/>
</dbReference>
<organism evidence="8 10">
    <name type="scientific">Vanilla planifolia</name>
    <name type="common">Vanilla</name>
    <dbReference type="NCBI Taxonomy" id="51239"/>
    <lineage>
        <taxon>Eukaryota</taxon>
        <taxon>Viridiplantae</taxon>
        <taxon>Streptophyta</taxon>
        <taxon>Embryophyta</taxon>
        <taxon>Tracheophyta</taxon>
        <taxon>Spermatophyta</taxon>
        <taxon>Magnoliopsida</taxon>
        <taxon>Liliopsida</taxon>
        <taxon>Asparagales</taxon>
        <taxon>Orchidaceae</taxon>
        <taxon>Vanilloideae</taxon>
        <taxon>Vanilleae</taxon>
        <taxon>Vanilla</taxon>
    </lineage>
</organism>
<comment type="similarity">
    <text evidence="3">Belongs to the TRAFAC class myosin-kinesin ATPase superfamily. Kinesin family.</text>
</comment>
<evidence type="ECO:0000256" key="1">
    <source>
        <dbReference type="ARBA" id="ARBA00022701"/>
    </source>
</evidence>
<dbReference type="Pfam" id="PF00225">
    <property type="entry name" value="Kinesin"/>
    <property type="match status" value="1"/>
</dbReference>
<dbReference type="GO" id="GO:0007018">
    <property type="term" value="P:microtubule-based movement"/>
    <property type="evidence" value="ECO:0007669"/>
    <property type="project" value="InterPro"/>
</dbReference>
<comment type="caution">
    <text evidence="8">The sequence shown here is derived from an EMBL/GenBank/DDBJ whole genome shotgun (WGS) entry which is preliminary data.</text>
</comment>
<evidence type="ECO:0000313" key="10">
    <source>
        <dbReference type="Proteomes" id="UP000639772"/>
    </source>
</evidence>
<evidence type="ECO:0000256" key="5">
    <source>
        <dbReference type="SAM" id="MobiDB-lite"/>
    </source>
</evidence>
<dbReference type="PANTHER" id="PTHR47972">
    <property type="entry name" value="KINESIN-LIKE PROTEIN KLP-3"/>
    <property type="match status" value="1"/>
</dbReference>
<dbReference type="Proteomes" id="UP000639772">
    <property type="component" value="Unassembled WGS sequence"/>
</dbReference>
<dbReference type="GO" id="GO:0003777">
    <property type="term" value="F:microtubule motor activity"/>
    <property type="evidence" value="ECO:0007669"/>
    <property type="project" value="InterPro"/>
</dbReference>
<evidence type="ECO:0000313" key="7">
    <source>
        <dbReference type="EMBL" id="KAG0452488.1"/>
    </source>
</evidence>
<evidence type="ECO:0000256" key="3">
    <source>
        <dbReference type="PROSITE-ProRule" id="PRU00283"/>
    </source>
</evidence>
<dbReference type="InterPro" id="IPR027640">
    <property type="entry name" value="Kinesin-like_fam"/>
</dbReference>
<sequence length="479" mass="52431">MHHVRSTSDVMALMILGEKNRAFSCTAMNSRSSRSHSILTIHVCGRDASGDVLRSCLHLVDLAGSERLDKSEVTGERLKEALHINKSLSCLGDVFAALAQKSSYIPYRNSKLTLLLQNSLGGQAKMLMLAHVSPEAESCAETISTLKFAQRVSTVELGSAQMNKESNEIRELKEQLDNLKKELDNKEREKTLYLHKIKDNAAITERSKQNYPSPTQPRPRGLVENGGGYLKYPNANLGKSPLPRPKFSADQPVAQHNNQQETRSLNVKHTQLEEEQLKEVVLEYGKADASNKSFGQVNDGGRIISTCSPCIFGSPSVDHLSSLGSTNGKLDELATPESGNNTKPRSLSNVKSTKGTNFRKSLQTIGKFINGSEKRNYHQSLMQATKHERDADTTRKTPATAESRKSRRQSLTTLQASEIKASRRSSLGGKSVESLTTLQASEIKASRRSSLGGKSVESCVQVGKTPASQASAKATKPWL</sequence>
<dbReference type="Gene3D" id="3.40.850.10">
    <property type="entry name" value="Kinesin motor domain"/>
    <property type="match status" value="1"/>
</dbReference>
<dbReference type="EMBL" id="JADCNL010000014">
    <property type="protein sequence ID" value="KAG0452488.1"/>
    <property type="molecule type" value="Genomic_DNA"/>
</dbReference>
<dbReference type="PRINTS" id="PR00380">
    <property type="entry name" value="KINESINHEAVY"/>
</dbReference>
<feature type="compositionally biased region" description="Polar residues" evidence="5">
    <location>
        <begin position="337"/>
        <end position="355"/>
    </location>
</feature>